<dbReference type="SUPFAM" id="SSF46785">
    <property type="entry name" value="Winged helix' DNA-binding domain"/>
    <property type="match status" value="1"/>
</dbReference>
<dbReference type="PRINTS" id="PR00035">
    <property type="entry name" value="HTHGNTR"/>
</dbReference>
<dbReference type="InterPro" id="IPR000524">
    <property type="entry name" value="Tscrpt_reg_HTH_GntR"/>
</dbReference>
<organism evidence="5 6">
    <name type="scientific">Blautia liquoris</name>
    <dbReference type="NCBI Taxonomy" id="2779518"/>
    <lineage>
        <taxon>Bacteria</taxon>
        <taxon>Bacillati</taxon>
        <taxon>Bacillota</taxon>
        <taxon>Clostridia</taxon>
        <taxon>Lachnospirales</taxon>
        <taxon>Lachnospiraceae</taxon>
        <taxon>Blautia</taxon>
    </lineage>
</organism>
<keyword evidence="3" id="KW-0804">Transcription</keyword>
<dbReference type="GO" id="GO:0003700">
    <property type="term" value="F:DNA-binding transcription factor activity"/>
    <property type="evidence" value="ECO:0007669"/>
    <property type="project" value="InterPro"/>
</dbReference>
<dbReference type="RefSeq" id="WP_193734506.1">
    <property type="nucleotide sequence ID" value="NZ_CP063304.1"/>
</dbReference>
<name>A0A7M2RDU8_9FIRM</name>
<dbReference type="KEGG" id="bliq:INP51_08755"/>
<gene>
    <name evidence="5" type="ORF">INP51_08755</name>
</gene>
<dbReference type="AlphaFoldDB" id="A0A7M2RDU8"/>
<evidence type="ECO:0000256" key="3">
    <source>
        <dbReference type="ARBA" id="ARBA00023163"/>
    </source>
</evidence>
<dbReference type="PROSITE" id="PS50949">
    <property type="entry name" value="HTH_GNTR"/>
    <property type="match status" value="1"/>
</dbReference>
<dbReference type="GO" id="GO:0003677">
    <property type="term" value="F:DNA binding"/>
    <property type="evidence" value="ECO:0007669"/>
    <property type="project" value="UniProtKB-KW"/>
</dbReference>
<keyword evidence="1" id="KW-0805">Transcription regulation</keyword>
<accession>A0A7M2RDU8</accession>
<evidence type="ECO:0000313" key="5">
    <source>
        <dbReference type="EMBL" id="QOV18144.1"/>
    </source>
</evidence>
<keyword evidence="2" id="KW-0238">DNA-binding</keyword>
<sequence length="123" mass="14112">MAWDLDSGRPIYTQLVERIELTIVSGYYKPGDKLPSVRELAVEAGVNPNTMQKAMSELEREGLLFTERTSGRFVTEDSGMIDKTREELASVQIREFMEKMIQMGFGKEEILSLLHKNLKEERV</sequence>
<dbReference type="InterPro" id="IPR036388">
    <property type="entry name" value="WH-like_DNA-bd_sf"/>
</dbReference>
<proteinExistence type="predicted"/>
<dbReference type="Pfam" id="PF00392">
    <property type="entry name" value="GntR"/>
    <property type="match status" value="1"/>
</dbReference>
<evidence type="ECO:0000313" key="6">
    <source>
        <dbReference type="Proteomes" id="UP000593601"/>
    </source>
</evidence>
<reference evidence="5 6" key="1">
    <citation type="submission" date="2020-10" db="EMBL/GenBank/DDBJ databases">
        <title>Blautia liquoris sp.nov., isolated from the mud in a fermentation cellar used for the production of Chinese strong-flavoured liquor.</title>
        <authorList>
            <person name="Lu L."/>
        </authorList>
    </citation>
    <scope>NUCLEOTIDE SEQUENCE [LARGE SCALE GENOMIC DNA]</scope>
    <source>
        <strain evidence="5 6">LZLJ-3</strain>
    </source>
</reference>
<keyword evidence="6" id="KW-1185">Reference proteome</keyword>
<dbReference type="PANTHER" id="PTHR38445">
    <property type="entry name" value="HTH-TYPE TRANSCRIPTIONAL REPRESSOR YTRA"/>
    <property type="match status" value="1"/>
</dbReference>
<dbReference type="CDD" id="cd07377">
    <property type="entry name" value="WHTH_GntR"/>
    <property type="match status" value="1"/>
</dbReference>
<evidence type="ECO:0000259" key="4">
    <source>
        <dbReference type="PROSITE" id="PS50949"/>
    </source>
</evidence>
<dbReference type="Proteomes" id="UP000593601">
    <property type="component" value="Chromosome"/>
</dbReference>
<dbReference type="Gene3D" id="1.10.10.10">
    <property type="entry name" value="Winged helix-like DNA-binding domain superfamily/Winged helix DNA-binding domain"/>
    <property type="match status" value="1"/>
</dbReference>
<feature type="domain" description="HTH gntR-type" evidence="4">
    <location>
        <begin position="9"/>
        <end position="77"/>
    </location>
</feature>
<protein>
    <submittedName>
        <fullName evidence="5">GntR family transcriptional regulator</fullName>
    </submittedName>
</protein>
<evidence type="ECO:0000256" key="1">
    <source>
        <dbReference type="ARBA" id="ARBA00023015"/>
    </source>
</evidence>
<dbReference type="InterPro" id="IPR036390">
    <property type="entry name" value="WH_DNA-bd_sf"/>
</dbReference>
<dbReference type="EMBL" id="CP063304">
    <property type="protein sequence ID" value="QOV18144.1"/>
    <property type="molecule type" value="Genomic_DNA"/>
</dbReference>
<evidence type="ECO:0000256" key="2">
    <source>
        <dbReference type="ARBA" id="ARBA00023125"/>
    </source>
</evidence>
<dbReference type="SMART" id="SM00345">
    <property type="entry name" value="HTH_GNTR"/>
    <property type="match status" value="1"/>
</dbReference>
<dbReference type="PANTHER" id="PTHR38445:SF6">
    <property type="entry name" value="GNTR-FAMILY TRANSCRIPTIONAL REGULATOR"/>
    <property type="match status" value="1"/>
</dbReference>